<comment type="caution">
    <text evidence="6">The sequence shown here is derived from an EMBL/GenBank/DDBJ whole genome shotgun (WGS) entry which is preliminary data.</text>
</comment>
<dbReference type="Pfam" id="PF00617">
    <property type="entry name" value="RasGEF"/>
    <property type="match status" value="1"/>
</dbReference>
<dbReference type="GO" id="GO:0005085">
    <property type="term" value="F:guanyl-nucleotide exchange factor activity"/>
    <property type="evidence" value="ECO:0007669"/>
    <property type="project" value="UniProtKB-KW"/>
</dbReference>
<evidence type="ECO:0008006" key="8">
    <source>
        <dbReference type="Google" id="ProtNLM"/>
    </source>
</evidence>
<dbReference type="Pfam" id="PF00618">
    <property type="entry name" value="RasGEF_N"/>
    <property type="match status" value="1"/>
</dbReference>
<evidence type="ECO:0000259" key="5">
    <source>
        <dbReference type="PROSITE" id="PS50212"/>
    </source>
</evidence>
<dbReference type="Proteomes" id="UP001212841">
    <property type="component" value="Unassembled WGS sequence"/>
</dbReference>
<evidence type="ECO:0000313" key="7">
    <source>
        <dbReference type="Proteomes" id="UP001212841"/>
    </source>
</evidence>
<name>A0AAD5SGK7_9FUNG</name>
<evidence type="ECO:0000256" key="2">
    <source>
        <dbReference type="PROSITE-ProRule" id="PRU00168"/>
    </source>
</evidence>
<evidence type="ECO:0000259" key="4">
    <source>
        <dbReference type="PROSITE" id="PS50009"/>
    </source>
</evidence>
<dbReference type="PANTHER" id="PTHR23113:SF368">
    <property type="entry name" value="CELL DIVISION CONTROL PROTEIN 25"/>
    <property type="match status" value="1"/>
</dbReference>
<feature type="domain" description="Ras-GEF" evidence="4">
    <location>
        <begin position="528"/>
        <end position="816"/>
    </location>
</feature>
<dbReference type="CDD" id="cd06224">
    <property type="entry name" value="REM"/>
    <property type="match status" value="1"/>
</dbReference>
<dbReference type="SUPFAM" id="SSF48366">
    <property type="entry name" value="Ras GEF"/>
    <property type="match status" value="1"/>
</dbReference>
<feature type="compositionally biased region" description="Basic residues" evidence="3">
    <location>
        <begin position="712"/>
        <end position="722"/>
    </location>
</feature>
<feature type="domain" description="N-terminal Ras-GEF" evidence="5">
    <location>
        <begin position="368"/>
        <end position="498"/>
    </location>
</feature>
<evidence type="ECO:0000256" key="3">
    <source>
        <dbReference type="SAM" id="MobiDB-lite"/>
    </source>
</evidence>
<accession>A0AAD5SGK7</accession>
<dbReference type="InterPro" id="IPR023578">
    <property type="entry name" value="Ras_GEF_dom_sf"/>
</dbReference>
<feature type="compositionally biased region" description="Polar residues" evidence="3">
    <location>
        <begin position="168"/>
        <end position="188"/>
    </location>
</feature>
<evidence type="ECO:0000313" key="6">
    <source>
        <dbReference type="EMBL" id="KAJ3052795.1"/>
    </source>
</evidence>
<dbReference type="Gene3D" id="1.10.840.10">
    <property type="entry name" value="Ras guanine-nucleotide exchange factors catalytic domain"/>
    <property type="match status" value="1"/>
</dbReference>
<dbReference type="Gene3D" id="1.20.870.10">
    <property type="entry name" value="Son of sevenless (SoS) protein Chain: S domain 1"/>
    <property type="match status" value="1"/>
</dbReference>
<dbReference type="EMBL" id="JADGJD010000265">
    <property type="protein sequence ID" value="KAJ3052795.1"/>
    <property type="molecule type" value="Genomic_DNA"/>
</dbReference>
<dbReference type="GO" id="GO:0005886">
    <property type="term" value="C:plasma membrane"/>
    <property type="evidence" value="ECO:0007669"/>
    <property type="project" value="TreeGrafter"/>
</dbReference>
<reference evidence="6" key="1">
    <citation type="submission" date="2020-05" db="EMBL/GenBank/DDBJ databases">
        <title>Phylogenomic resolution of chytrid fungi.</title>
        <authorList>
            <person name="Stajich J.E."/>
            <person name="Amses K."/>
            <person name="Simmons R."/>
            <person name="Seto K."/>
            <person name="Myers J."/>
            <person name="Bonds A."/>
            <person name="Quandt C.A."/>
            <person name="Barry K."/>
            <person name="Liu P."/>
            <person name="Grigoriev I."/>
            <person name="Longcore J.E."/>
            <person name="James T.Y."/>
        </authorList>
    </citation>
    <scope>NUCLEOTIDE SEQUENCE</scope>
    <source>
        <strain evidence="6">JEL0318</strain>
    </source>
</reference>
<keyword evidence="7" id="KW-1185">Reference proteome</keyword>
<protein>
    <recommendedName>
        <fullName evidence="8">Ras GEF</fullName>
    </recommendedName>
</protein>
<dbReference type="InterPro" id="IPR001895">
    <property type="entry name" value="RASGEF_cat_dom"/>
</dbReference>
<feature type="region of interest" description="Disordered" evidence="3">
    <location>
        <begin position="704"/>
        <end position="757"/>
    </location>
</feature>
<gene>
    <name evidence="6" type="ORF">HK097_005662</name>
</gene>
<evidence type="ECO:0000256" key="1">
    <source>
        <dbReference type="ARBA" id="ARBA00022658"/>
    </source>
</evidence>
<dbReference type="InterPro" id="IPR000651">
    <property type="entry name" value="Ras-like_Gua-exchang_fac_N"/>
</dbReference>
<feature type="region of interest" description="Disordered" evidence="3">
    <location>
        <begin position="87"/>
        <end position="240"/>
    </location>
</feature>
<keyword evidence="1 2" id="KW-0344">Guanine-nucleotide releasing factor</keyword>
<dbReference type="AlphaFoldDB" id="A0AAD5SGK7"/>
<proteinExistence type="predicted"/>
<sequence>MMGNLNTVNVEGPDGTMMTVPALPLSRSEILRQAARKQSVAGPKIMSILNTFEVGDPGKRLGAQKEYHNQSLELLNDRAVARKHKTVFEEGEEDEGEGTGATPGTSRRRRLLRSPDGKGVLPASPQPSGIPSSPAQPPPKIEVTHGFGHFRRKHHGQGPLDGEADFGSTASLPNEGRSSVSGVGTPTTFRKGRKGGNSTLSLASVDRSRAVSAGSVESELDKPVPSPAAGSGTTLPRRPSRNFKEWYTGFVSTMSRQGESPVDEIEFPDAIELETIFGSKKRKPDGVGQMIWASKCYENCRNDPSWGQRAPSPIRRPDSAAGTPEEAGSSPTPSADTEDEYSFRYRVLDIFQDGKVEELEYDINVETGMEIVVAGTPDKLLDALIFPLGQDMTYADVFLSAYRFFLKPHEVFNWLVEWYNTDVDDDALPSQDHWLRKHRRYIQLRVTTVLLLWVKNYWNDFHRNPELFADLTAFVEFALPITFGASQKLMGCIREQRLTWYTTHYIPPFVTKRGNASDSHRSWALQWDAKEFAQQLSLIDHMLFKQIRPDCYLHLLQAPVPREGGATNGPLKTCLEYVAWFRLVGTYVEKTVLTEESAKKKGRAIKQFIKIAKACRELNNFNTAFAITWGLSRPTIVKLNQAWESLSSKHLETFKYFESLTDPANGYETLWTEIKAAQPPGIPFLAAYMQELLELHEDEEMLGGSVEPRRSTLARRGRKRRRASFDGTDHHGSVDENMDANGNDSKEEQDVPIDSTDDAFETRKINFEKFYNLHEIITELEAFRTVSYQDNIHVDKDSTAMVFTHLKDFTLVDGESPLEGVQVVVAGSAVSVVANKSDKSVKKISSFAKMRGSSSTDMPGAT</sequence>
<dbReference type="SMART" id="SM00229">
    <property type="entry name" value="RasGEFN"/>
    <property type="match status" value="1"/>
</dbReference>
<dbReference type="SMART" id="SM00147">
    <property type="entry name" value="RasGEF"/>
    <property type="match status" value="1"/>
</dbReference>
<dbReference type="PROSITE" id="PS50009">
    <property type="entry name" value="RASGEF_CAT"/>
    <property type="match status" value="1"/>
</dbReference>
<feature type="region of interest" description="Disordered" evidence="3">
    <location>
        <begin position="303"/>
        <end position="338"/>
    </location>
</feature>
<dbReference type="GO" id="GO:0007265">
    <property type="term" value="P:Ras protein signal transduction"/>
    <property type="evidence" value="ECO:0007669"/>
    <property type="project" value="TreeGrafter"/>
</dbReference>
<dbReference type="PANTHER" id="PTHR23113">
    <property type="entry name" value="GUANINE NUCLEOTIDE EXCHANGE FACTOR"/>
    <property type="match status" value="1"/>
</dbReference>
<dbReference type="InterPro" id="IPR008937">
    <property type="entry name" value="Ras-like_GEF"/>
</dbReference>
<organism evidence="6 7">
    <name type="scientific">Rhizophlyctis rosea</name>
    <dbReference type="NCBI Taxonomy" id="64517"/>
    <lineage>
        <taxon>Eukaryota</taxon>
        <taxon>Fungi</taxon>
        <taxon>Fungi incertae sedis</taxon>
        <taxon>Chytridiomycota</taxon>
        <taxon>Chytridiomycota incertae sedis</taxon>
        <taxon>Chytridiomycetes</taxon>
        <taxon>Rhizophlyctidales</taxon>
        <taxon>Rhizophlyctidaceae</taxon>
        <taxon>Rhizophlyctis</taxon>
    </lineage>
</organism>
<dbReference type="PROSITE" id="PS50212">
    <property type="entry name" value="RASGEF_NTER"/>
    <property type="match status" value="1"/>
</dbReference>
<dbReference type="InterPro" id="IPR036964">
    <property type="entry name" value="RASGEF_cat_dom_sf"/>
</dbReference>
<feature type="compositionally biased region" description="Basic and acidic residues" evidence="3">
    <location>
        <begin position="723"/>
        <end position="734"/>
    </location>
</feature>